<gene>
    <name evidence="1" type="ORF">AAWM_05831</name>
</gene>
<dbReference type="SUPFAM" id="SSF56112">
    <property type="entry name" value="Protein kinase-like (PK-like)"/>
    <property type="match status" value="1"/>
</dbReference>
<keyword evidence="2" id="KW-1185">Reference proteome</keyword>
<keyword evidence="1" id="KW-0808">Transferase</keyword>
<dbReference type="GO" id="GO:0016301">
    <property type="term" value="F:kinase activity"/>
    <property type="evidence" value="ECO:0007669"/>
    <property type="project" value="UniProtKB-KW"/>
</dbReference>
<organism evidence="1 2">
    <name type="scientific">Aspergillus awamori</name>
    <name type="common">Black koji mold</name>
    <dbReference type="NCBI Taxonomy" id="105351"/>
    <lineage>
        <taxon>Eukaryota</taxon>
        <taxon>Fungi</taxon>
        <taxon>Dikarya</taxon>
        <taxon>Ascomycota</taxon>
        <taxon>Pezizomycotina</taxon>
        <taxon>Eurotiomycetes</taxon>
        <taxon>Eurotiomycetidae</taxon>
        <taxon>Eurotiales</taxon>
        <taxon>Aspergillaceae</taxon>
        <taxon>Aspergillus</taxon>
    </lineage>
</organism>
<reference evidence="1 2" key="1">
    <citation type="submission" date="2016-09" db="EMBL/GenBank/DDBJ databases">
        <title>Aspergillus awamori IFM 58123T.</title>
        <authorList>
            <person name="Kusuya Y."/>
            <person name="Shimizu M."/>
            <person name="Takahashi H."/>
            <person name="Yaguchi T."/>
        </authorList>
    </citation>
    <scope>NUCLEOTIDE SEQUENCE [LARGE SCALE GENOMIC DNA]</scope>
    <source>
        <strain evidence="1 2">IFM 58123</strain>
    </source>
</reference>
<name>A0A401KUH9_ASPAW</name>
<protein>
    <submittedName>
        <fullName evidence="1">SRSF protein kinase 2</fullName>
    </submittedName>
</protein>
<evidence type="ECO:0000313" key="2">
    <source>
        <dbReference type="Proteomes" id="UP000286921"/>
    </source>
</evidence>
<dbReference type="InterPro" id="IPR011009">
    <property type="entry name" value="Kinase-like_dom_sf"/>
</dbReference>
<sequence>MQLWELFADETLFDGLSHEREGYSREVHIAQMIRLLGPPPAQFLNKCDPHIRNDLFSPQGTFKFPELLPSEEFNFSIMTPFLQGEDQCLFIDFVRKMLQWEPERRSSAKELYNDPWLYYNP</sequence>
<accession>A0A401KUH9</accession>
<evidence type="ECO:0000313" key="1">
    <source>
        <dbReference type="EMBL" id="GCB22946.1"/>
    </source>
</evidence>
<keyword evidence="1" id="KW-0418">Kinase</keyword>
<dbReference type="Proteomes" id="UP000286921">
    <property type="component" value="Unassembled WGS sequence"/>
</dbReference>
<dbReference type="EMBL" id="BDHI01000014">
    <property type="protein sequence ID" value="GCB22946.1"/>
    <property type="molecule type" value="Genomic_DNA"/>
</dbReference>
<proteinExistence type="predicted"/>
<dbReference type="AlphaFoldDB" id="A0A401KUH9"/>
<comment type="caution">
    <text evidence="1">The sequence shown here is derived from an EMBL/GenBank/DDBJ whole genome shotgun (WGS) entry which is preliminary data.</text>
</comment>
<dbReference type="Gene3D" id="1.10.510.10">
    <property type="entry name" value="Transferase(Phosphotransferase) domain 1"/>
    <property type="match status" value="1"/>
</dbReference>